<feature type="region of interest" description="Disordered" evidence="1">
    <location>
        <begin position="445"/>
        <end position="514"/>
    </location>
</feature>
<proteinExistence type="predicted"/>
<dbReference type="Pfam" id="PF11951">
    <property type="entry name" value="Fungal_trans_2"/>
    <property type="match status" value="1"/>
</dbReference>
<evidence type="ECO:0000313" key="3">
    <source>
        <dbReference type="Proteomes" id="UP001345827"/>
    </source>
</evidence>
<reference evidence="2 3" key="1">
    <citation type="submission" date="2023-06" db="EMBL/GenBank/DDBJ databases">
        <title>Black Yeasts Isolated from many extreme environments.</title>
        <authorList>
            <person name="Coleine C."/>
            <person name="Stajich J.E."/>
            <person name="Selbmann L."/>
        </authorList>
    </citation>
    <scope>NUCLEOTIDE SEQUENCE [LARGE SCALE GENOMIC DNA]</scope>
    <source>
        <strain evidence="2 3">CCFEE 5887</strain>
    </source>
</reference>
<accession>A0AAV9Q3P7</accession>
<evidence type="ECO:0000256" key="1">
    <source>
        <dbReference type="SAM" id="MobiDB-lite"/>
    </source>
</evidence>
<comment type="caution">
    <text evidence="2">The sequence shown here is derived from an EMBL/GenBank/DDBJ whole genome shotgun (WGS) entry which is preliminary data.</text>
</comment>
<dbReference type="InterPro" id="IPR021858">
    <property type="entry name" value="Fun_TF"/>
</dbReference>
<organism evidence="2 3">
    <name type="scientific">Vermiconidia calcicola</name>
    <dbReference type="NCBI Taxonomy" id="1690605"/>
    <lineage>
        <taxon>Eukaryota</taxon>
        <taxon>Fungi</taxon>
        <taxon>Dikarya</taxon>
        <taxon>Ascomycota</taxon>
        <taxon>Pezizomycotina</taxon>
        <taxon>Dothideomycetes</taxon>
        <taxon>Dothideomycetidae</taxon>
        <taxon>Mycosphaerellales</taxon>
        <taxon>Extremaceae</taxon>
        <taxon>Vermiconidia</taxon>
    </lineage>
</organism>
<protein>
    <submittedName>
        <fullName evidence="2">Uncharacterized protein</fullName>
    </submittedName>
</protein>
<name>A0AAV9Q3P7_9PEZI</name>
<keyword evidence="3" id="KW-1185">Reference proteome</keyword>
<dbReference type="PANTHER" id="PTHR37540:SF5">
    <property type="entry name" value="TRANSCRIPTION FACTOR DOMAIN-CONTAINING PROTEIN"/>
    <property type="match status" value="1"/>
</dbReference>
<feature type="compositionally biased region" description="Polar residues" evidence="1">
    <location>
        <begin position="451"/>
        <end position="472"/>
    </location>
</feature>
<dbReference type="PANTHER" id="PTHR37540">
    <property type="entry name" value="TRANSCRIPTION FACTOR (ACR-2), PUTATIVE-RELATED-RELATED"/>
    <property type="match status" value="1"/>
</dbReference>
<sequence>MAWTATFLWPYEDGRERHGYTLLPVPSPVEFSFNGLRNDPFNSLPGKYTNCVPGALDYYTQVLGPLHEPLLVAVNMVNPMMTWMFPLLLKHESAFHGAIALSQAYLEKRQNPAAKLSSEVAFHRRRAVDVLHDHLSNVEGPPDDATVMTVLALAALDVLEGTDNMAHRKGLALVVAKKGGLDNVGGRGLVKAYLIQFDYFWMLETGSKPIFPLAKRKKNRTYPRQPFDPDMLALIGTLPAGFAALANQGSLGVDVLEILSRVNRFALAKAANLHLPLINDPIPEGQDYQDIFDTCSCLHASASTEHSLEKNICLAIILFCFDIHSPAGVSAKITPYRGARRELTRSLQFTPSSNAAERACLIWIWMIVVASWKRDHDLCDESLWLYQAFFEKFEEVRSWQAVSHAMRQFLWYQPLAQPWQTSWREALNDYQRMQQNPRLVEIASGEEDQLSPLSSPGTKHSTRESTPASASSGGFGEDWARTRSLPSRPRRTSQAHDAFEDGNPGPARPHGVLPPMFTLDTYLGEIR</sequence>
<evidence type="ECO:0000313" key="2">
    <source>
        <dbReference type="EMBL" id="KAK5534056.1"/>
    </source>
</evidence>
<dbReference type="Proteomes" id="UP001345827">
    <property type="component" value="Unassembled WGS sequence"/>
</dbReference>
<dbReference type="EMBL" id="JAXLQG010000012">
    <property type="protein sequence ID" value="KAK5534056.1"/>
    <property type="molecule type" value="Genomic_DNA"/>
</dbReference>
<gene>
    <name evidence="2" type="ORF">LTR25_007036</name>
</gene>
<dbReference type="AlphaFoldDB" id="A0AAV9Q3P7"/>